<dbReference type="Proteomes" id="UP000326340">
    <property type="component" value="Unassembled WGS sequence"/>
</dbReference>
<evidence type="ECO:0000313" key="4">
    <source>
        <dbReference type="Proteomes" id="UP000326340"/>
    </source>
</evidence>
<name>A0A5Q4BR07_9PEZI</name>
<dbReference type="PANTHER" id="PTHR48075:SF3">
    <property type="entry name" value="3-HYDROXYACYL-COA DEHYDROGENASE"/>
    <property type="match status" value="1"/>
</dbReference>
<sequence length="457" mass="50757">MPQQASAVHARELSMAEDQVARFSTWATAMGVFAPERASMDHRLRYAPDVRDVVDGLLESLSYRVRACSATLGSVAENTQSEFLSAQSEGLKQSFAHIGAEISHLNKISNTIRKASKETHVQKATDFRIEDEDGNDVEPLLRRVFEHNVSDCFPDKFEQLGSRREADHKQSVEASGMSVDDKANNEISDNYGRNTIGEVTCPYCLYALPAKVVFDEKKWSRSPEPPAAPVTPKWTPPSDPASRPIVILGAGVLGPRLAVMWASTGRPVVLNDVDSRALASAIVYIGDALTIVCAVRETRPGRVTTSTVLGESCGTDPWKVIEALPEDPEIKREMLVKADALVPEDCVLASNSSTWPITALRNLITRPERLLNTRYHLPPRNTYVELMTCGATDRDLISYRSERRRCAAWASTRWLYRTSQSASSSTGSSRLADVELIYAYAYWLVSMRGHYHVIWIL</sequence>
<gene>
    <name evidence="3" type="primary">FadB</name>
    <name evidence="3" type="ORF">CSHISOI_06105</name>
</gene>
<feature type="compositionally biased region" description="Pro residues" evidence="1">
    <location>
        <begin position="223"/>
        <end position="239"/>
    </location>
</feature>
<dbReference type="InterPro" id="IPR036291">
    <property type="entry name" value="NAD(P)-bd_dom_sf"/>
</dbReference>
<evidence type="ECO:0000313" key="3">
    <source>
        <dbReference type="EMBL" id="TQN69463.1"/>
    </source>
</evidence>
<organism evidence="3 4">
    <name type="scientific">Colletotrichum shisoi</name>
    <dbReference type="NCBI Taxonomy" id="2078593"/>
    <lineage>
        <taxon>Eukaryota</taxon>
        <taxon>Fungi</taxon>
        <taxon>Dikarya</taxon>
        <taxon>Ascomycota</taxon>
        <taxon>Pezizomycotina</taxon>
        <taxon>Sordariomycetes</taxon>
        <taxon>Hypocreomycetidae</taxon>
        <taxon>Glomerellales</taxon>
        <taxon>Glomerellaceae</taxon>
        <taxon>Colletotrichum</taxon>
        <taxon>Colletotrichum destructivum species complex</taxon>
    </lineage>
</organism>
<dbReference type="GO" id="GO:0006631">
    <property type="term" value="P:fatty acid metabolic process"/>
    <property type="evidence" value="ECO:0007669"/>
    <property type="project" value="InterPro"/>
</dbReference>
<feature type="domain" description="3-hydroxyacyl-CoA dehydrogenase NAD binding" evidence="2">
    <location>
        <begin position="245"/>
        <end position="397"/>
    </location>
</feature>
<comment type="caution">
    <text evidence="3">The sequence shown here is derived from an EMBL/GenBank/DDBJ whole genome shotgun (WGS) entry which is preliminary data.</text>
</comment>
<dbReference type="EMBL" id="PUHP01000516">
    <property type="protein sequence ID" value="TQN69463.1"/>
    <property type="molecule type" value="Genomic_DNA"/>
</dbReference>
<dbReference type="AlphaFoldDB" id="A0A5Q4BR07"/>
<dbReference type="GO" id="GO:0070403">
    <property type="term" value="F:NAD+ binding"/>
    <property type="evidence" value="ECO:0007669"/>
    <property type="project" value="InterPro"/>
</dbReference>
<dbReference type="GO" id="GO:0016491">
    <property type="term" value="F:oxidoreductase activity"/>
    <property type="evidence" value="ECO:0007669"/>
    <property type="project" value="TreeGrafter"/>
</dbReference>
<evidence type="ECO:0000256" key="1">
    <source>
        <dbReference type="SAM" id="MobiDB-lite"/>
    </source>
</evidence>
<dbReference type="Pfam" id="PF02737">
    <property type="entry name" value="3HCDH_N"/>
    <property type="match status" value="1"/>
</dbReference>
<dbReference type="InterPro" id="IPR006176">
    <property type="entry name" value="3-OHacyl-CoA_DH_NAD-bd"/>
</dbReference>
<feature type="region of interest" description="Disordered" evidence="1">
    <location>
        <begin position="220"/>
        <end position="239"/>
    </location>
</feature>
<keyword evidence="4" id="KW-1185">Reference proteome</keyword>
<evidence type="ECO:0000259" key="2">
    <source>
        <dbReference type="Pfam" id="PF02737"/>
    </source>
</evidence>
<dbReference type="OrthoDB" id="20872at2759"/>
<dbReference type="PANTHER" id="PTHR48075">
    <property type="entry name" value="3-HYDROXYACYL-COA DEHYDROGENASE FAMILY PROTEIN"/>
    <property type="match status" value="1"/>
</dbReference>
<reference evidence="3 4" key="1">
    <citation type="journal article" date="2019" name="Sci. Rep.">
        <title>Colletotrichum shisoi sp. nov., an anthracnose pathogen of Perilla frutescens in Japan: molecular phylogenetic, morphological and genomic evidence.</title>
        <authorList>
            <person name="Gan P."/>
            <person name="Tsushima A."/>
            <person name="Hiroyama R."/>
            <person name="Narusaka M."/>
            <person name="Takano Y."/>
            <person name="Narusaka Y."/>
            <person name="Kawaradani M."/>
            <person name="Damm U."/>
            <person name="Shirasu K."/>
        </authorList>
    </citation>
    <scope>NUCLEOTIDE SEQUENCE [LARGE SCALE GENOMIC DNA]</scope>
    <source>
        <strain evidence="3 4">PG-2018a</strain>
    </source>
</reference>
<accession>A0A5Q4BR07</accession>
<dbReference type="SUPFAM" id="SSF51735">
    <property type="entry name" value="NAD(P)-binding Rossmann-fold domains"/>
    <property type="match status" value="1"/>
</dbReference>
<dbReference type="Gene3D" id="3.40.50.720">
    <property type="entry name" value="NAD(P)-binding Rossmann-like Domain"/>
    <property type="match status" value="1"/>
</dbReference>
<protein>
    <submittedName>
        <fullName evidence="3">Fatty acid oxidation complex subunit alpha</fullName>
    </submittedName>
</protein>
<proteinExistence type="predicted"/>